<dbReference type="GO" id="GO:0047753">
    <property type="term" value="F:choline-sulfatase activity"/>
    <property type="evidence" value="ECO:0007669"/>
    <property type="project" value="UniProtKB-EC"/>
</dbReference>
<feature type="signal peptide" evidence="2">
    <location>
        <begin position="1"/>
        <end position="23"/>
    </location>
</feature>
<accession>A0A5C5XUX8</accession>
<dbReference type="PROSITE" id="PS51257">
    <property type="entry name" value="PROKAR_LIPOPROTEIN"/>
    <property type="match status" value="1"/>
</dbReference>
<keyword evidence="2" id="KW-0732">Signal</keyword>
<feature type="domain" description="Sulfatase N-terminal" evidence="3">
    <location>
        <begin position="27"/>
        <end position="320"/>
    </location>
</feature>
<evidence type="ECO:0000256" key="1">
    <source>
        <dbReference type="SAM" id="MobiDB-lite"/>
    </source>
</evidence>
<dbReference type="CDD" id="cd16027">
    <property type="entry name" value="SGSH"/>
    <property type="match status" value="1"/>
</dbReference>
<proteinExistence type="predicted"/>
<dbReference type="InterPro" id="IPR017850">
    <property type="entry name" value="Alkaline_phosphatase_core_sf"/>
</dbReference>
<dbReference type="Gene3D" id="3.40.720.10">
    <property type="entry name" value="Alkaline Phosphatase, subunit A"/>
    <property type="match status" value="1"/>
</dbReference>
<dbReference type="EMBL" id="SJPL01000002">
    <property type="protein sequence ID" value="TWT65845.1"/>
    <property type="molecule type" value="Genomic_DNA"/>
</dbReference>
<dbReference type="SUPFAM" id="SSF53649">
    <property type="entry name" value="Alkaline phosphatase-like"/>
    <property type="match status" value="1"/>
</dbReference>
<dbReference type="RefSeq" id="WP_146441036.1">
    <property type="nucleotide sequence ID" value="NZ_SJPL01000002.1"/>
</dbReference>
<organism evidence="4 5">
    <name type="scientific">Crateriforma conspicua</name>
    <dbReference type="NCBI Taxonomy" id="2527996"/>
    <lineage>
        <taxon>Bacteria</taxon>
        <taxon>Pseudomonadati</taxon>
        <taxon>Planctomycetota</taxon>
        <taxon>Planctomycetia</taxon>
        <taxon>Planctomycetales</taxon>
        <taxon>Planctomycetaceae</taxon>
        <taxon>Crateriforma</taxon>
    </lineage>
</organism>
<evidence type="ECO:0000313" key="5">
    <source>
        <dbReference type="Proteomes" id="UP000317238"/>
    </source>
</evidence>
<gene>
    <name evidence="4" type="primary">betC_34</name>
    <name evidence="4" type="ORF">Pan14r_53950</name>
</gene>
<dbReference type="InterPro" id="IPR052701">
    <property type="entry name" value="GAG_Ulvan_Degrading_Sulfatases"/>
</dbReference>
<dbReference type="InterPro" id="IPR000917">
    <property type="entry name" value="Sulfatase_N"/>
</dbReference>
<comment type="caution">
    <text evidence="4">The sequence shown here is derived from an EMBL/GenBank/DDBJ whole genome shotgun (WGS) entry which is preliminary data.</text>
</comment>
<evidence type="ECO:0000313" key="4">
    <source>
        <dbReference type="EMBL" id="TWT65845.1"/>
    </source>
</evidence>
<evidence type="ECO:0000259" key="3">
    <source>
        <dbReference type="Pfam" id="PF00884"/>
    </source>
</evidence>
<reference evidence="4 5" key="1">
    <citation type="submission" date="2019-02" db="EMBL/GenBank/DDBJ databases">
        <title>Deep-cultivation of Planctomycetes and their phenomic and genomic characterization uncovers novel biology.</title>
        <authorList>
            <person name="Wiegand S."/>
            <person name="Jogler M."/>
            <person name="Boedeker C."/>
            <person name="Pinto D."/>
            <person name="Vollmers J."/>
            <person name="Rivas-Marin E."/>
            <person name="Kohn T."/>
            <person name="Peeters S.H."/>
            <person name="Heuer A."/>
            <person name="Rast P."/>
            <person name="Oberbeckmann S."/>
            <person name="Bunk B."/>
            <person name="Jeske O."/>
            <person name="Meyerdierks A."/>
            <person name="Storesund J.E."/>
            <person name="Kallscheuer N."/>
            <person name="Luecker S."/>
            <person name="Lage O.M."/>
            <person name="Pohl T."/>
            <person name="Merkel B.J."/>
            <person name="Hornburger P."/>
            <person name="Mueller R.-W."/>
            <person name="Bruemmer F."/>
            <person name="Labrenz M."/>
            <person name="Spormann A.M."/>
            <person name="Op Den Camp H."/>
            <person name="Overmann J."/>
            <person name="Amann R."/>
            <person name="Jetten M.S.M."/>
            <person name="Mascher T."/>
            <person name="Medema M.H."/>
            <person name="Devos D.P."/>
            <person name="Kaster A.-K."/>
            <person name="Ovreas L."/>
            <person name="Rohde M."/>
            <person name="Galperin M.Y."/>
            <person name="Jogler C."/>
        </authorList>
    </citation>
    <scope>NUCLEOTIDE SEQUENCE [LARGE SCALE GENOMIC DNA]</scope>
    <source>
        <strain evidence="4 5">Pan14r</strain>
    </source>
</reference>
<dbReference type="PANTHER" id="PTHR43751">
    <property type="entry name" value="SULFATASE"/>
    <property type="match status" value="1"/>
</dbReference>
<dbReference type="AlphaFoldDB" id="A0A5C5XUX8"/>
<dbReference type="PANTHER" id="PTHR43751:SF1">
    <property type="entry name" value="SULFATASE ATSG-RELATED"/>
    <property type="match status" value="1"/>
</dbReference>
<keyword evidence="4" id="KW-0378">Hydrolase</keyword>
<sequence length="514" mass="57718" precursor="true">MRLVLLCATFVSLGCSLNTPVRASDHPNVLIVTVDDMSCDSIGVFGCPVPETTPAIDAFAKTALRFTKAHVLVGNCMPGRNLMWSGLYSHVNGVEGFRQNPEPDYPVLCDLAKDAGYFTAIRGKVNHSTPYTPYAWDAVLDTDADGKKYGVKDVESYGKSTRDAIRLAKQADKPFCLMVNISDPHKPFYSQGFKEGKSDPNVPSKIYTADEVAVPGFLFDDPVVRDELALYYSSVRRADDCFATVMDALQQEGAGDETMVMFLSDHGMPLPFAKTQLYHHSTHTPLMIRWPGRTKPGSIDDQHMVSAIDFLPTLIDVMGMSHPTPDRLHGRSFAPALTGQTVDGFRYVIKQYNENSGRWRQPMRGIQTSQWLYLYNPWSDGKRVFSTATNGTNTARRMAELARSNPDIQRRYDIYQHRTVEELYFVPNDPDCRVNLLEQPAGDRAKVQQTVDKLREQLAMELERIQDPVAPLVRDVENAQLRQQYMEGQDQFGDQLRGKKRKRGNQKKSSSTAG</sequence>
<dbReference type="EC" id="3.1.6.6" evidence="4"/>
<feature type="chain" id="PRO_5023143593" evidence="2">
    <location>
        <begin position="24"/>
        <end position="514"/>
    </location>
</feature>
<keyword evidence="5" id="KW-1185">Reference proteome</keyword>
<name>A0A5C5XUX8_9PLAN</name>
<evidence type="ECO:0000256" key="2">
    <source>
        <dbReference type="SAM" id="SignalP"/>
    </source>
</evidence>
<feature type="region of interest" description="Disordered" evidence="1">
    <location>
        <begin position="485"/>
        <end position="514"/>
    </location>
</feature>
<dbReference type="OrthoDB" id="9762324at2"/>
<dbReference type="Pfam" id="PF00884">
    <property type="entry name" value="Sulfatase"/>
    <property type="match status" value="1"/>
</dbReference>
<protein>
    <submittedName>
        <fullName evidence="4">Choline-sulfatase</fullName>
        <ecNumber evidence="4">3.1.6.6</ecNumber>
    </submittedName>
</protein>
<dbReference type="Proteomes" id="UP000317238">
    <property type="component" value="Unassembled WGS sequence"/>
</dbReference>